<dbReference type="InterPro" id="IPR006626">
    <property type="entry name" value="PbH1"/>
</dbReference>
<comment type="caution">
    <text evidence="4">The sequence shown here is derived from an EMBL/GenBank/DDBJ whole genome shotgun (WGS) entry which is preliminary data.</text>
</comment>
<dbReference type="PANTHER" id="PTHR22990">
    <property type="entry name" value="F-BOX ONLY PROTEIN"/>
    <property type="match status" value="1"/>
</dbReference>
<dbReference type="InterPro" id="IPR051550">
    <property type="entry name" value="SCF-Subunits/Alg-Epimerases"/>
</dbReference>
<dbReference type="EMBL" id="DRKP01000092">
    <property type="protein sequence ID" value="HEB96374.1"/>
    <property type="molecule type" value="Genomic_DNA"/>
</dbReference>
<sequence length="429" mass="46724">MKTIRPLLLLLLAAVLAFPPGSSLAFPPLQLYLALTPPGGVLRLQPGTYSGPATIDRPITIEGGGEVVIDGGGSGSVITVEADDVTLRGLRIIHSGRSYDHTDAAILLRGDGALIEDNVIEDTLFGINLHQVADSVIRNNRITSVQEEVALRGEGLRMWYSSDNLVEGNRFVDVRDLLVINSPDNRFSGNRIEGGRVAIEFVFSPGNLIEENTITGSTTGIVGLYSDGLLIKDNRITHLRDTAGSAFTVKESAQVRIKHNLVLHCAVGLTANSPTNPANILYLEDNRFVYNDIALYFYGDRGGHVIHGNRFEGNVTTIAVSASSSARDNDWRGNYWDDYQGFDLDGDGVGDTPHSIYLYADRIWMDRPKTRFFRASPVLDVIDFMERLAPFSPPELILRDPAPLILRDSGDAASAAGRADWRTPAGRPG</sequence>
<dbReference type="Pfam" id="PF05048">
    <property type="entry name" value="NosD"/>
    <property type="match status" value="1"/>
</dbReference>
<protein>
    <submittedName>
        <fullName evidence="4">Nitrous oxide reductase family maturation protein NosD</fullName>
    </submittedName>
</protein>
<feature type="domain" description="Carbohydrate-binding/sugar hydrolysis" evidence="3">
    <location>
        <begin position="203"/>
        <end position="352"/>
    </location>
</feature>
<dbReference type="Proteomes" id="UP000886251">
    <property type="component" value="Unassembled WGS sequence"/>
</dbReference>
<evidence type="ECO:0000259" key="3">
    <source>
        <dbReference type="SMART" id="SM00722"/>
    </source>
</evidence>
<dbReference type="SMART" id="SM00710">
    <property type="entry name" value="PbH1"/>
    <property type="match status" value="10"/>
</dbReference>
<evidence type="ECO:0000313" key="4">
    <source>
        <dbReference type="EMBL" id="HEB96374.1"/>
    </source>
</evidence>
<dbReference type="AlphaFoldDB" id="A0A831RP30"/>
<feature type="chain" id="PRO_5032338728" evidence="2">
    <location>
        <begin position="26"/>
        <end position="429"/>
    </location>
</feature>
<dbReference type="InterPro" id="IPR007742">
    <property type="entry name" value="NosD_dom"/>
</dbReference>
<organism evidence="4">
    <name type="scientific">Sedimenticola thiotaurini</name>
    <dbReference type="NCBI Taxonomy" id="1543721"/>
    <lineage>
        <taxon>Bacteria</taxon>
        <taxon>Pseudomonadati</taxon>
        <taxon>Pseudomonadota</taxon>
        <taxon>Gammaproteobacteria</taxon>
        <taxon>Chromatiales</taxon>
        <taxon>Sedimenticolaceae</taxon>
        <taxon>Sedimenticola</taxon>
    </lineage>
</organism>
<accession>A0A831RP30</accession>
<feature type="domain" description="Carbohydrate-binding/sugar hydrolysis" evidence="3">
    <location>
        <begin position="36"/>
        <end position="185"/>
    </location>
</feature>
<reference evidence="4" key="1">
    <citation type="journal article" date="2020" name="mSystems">
        <title>Genome- and Community-Level Interaction Insights into Carbon Utilization and Element Cycling Functions of Hydrothermarchaeota in Hydrothermal Sediment.</title>
        <authorList>
            <person name="Zhou Z."/>
            <person name="Liu Y."/>
            <person name="Xu W."/>
            <person name="Pan J."/>
            <person name="Luo Z.H."/>
            <person name="Li M."/>
        </authorList>
    </citation>
    <scope>NUCLEOTIDE SEQUENCE [LARGE SCALE GENOMIC DNA]</scope>
    <source>
        <strain evidence="4">HyVt-443</strain>
    </source>
</reference>
<dbReference type="SMART" id="SM00722">
    <property type="entry name" value="CASH"/>
    <property type="match status" value="2"/>
</dbReference>
<evidence type="ECO:0000256" key="2">
    <source>
        <dbReference type="SAM" id="SignalP"/>
    </source>
</evidence>
<dbReference type="InterPro" id="IPR026464">
    <property type="entry name" value="NosD_copper_fam"/>
</dbReference>
<dbReference type="PANTHER" id="PTHR22990:SF15">
    <property type="entry name" value="F-BOX ONLY PROTEIN 10"/>
    <property type="match status" value="1"/>
</dbReference>
<keyword evidence="1" id="KW-0677">Repeat</keyword>
<feature type="signal peptide" evidence="2">
    <location>
        <begin position="1"/>
        <end position="25"/>
    </location>
</feature>
<dbReference type="Gene3D" id="2.160.20.10">
    <property type="entry name" value="Single-stranded right-handed beta-helix, Pectin lyase-like"/>
    <property type="match status" value="2"/>
</dbReference>
<dbReference type="SUPFAM" id="SSF51126">
    <property type="entry name" value="Pectin lyase-like"/>
    <property type="match status" value="1"/>
</dbReference>
<dbReference type="NCBIfam" id="TIGR04247">
    <property type="entry name" value="NosD_copper_fam"/>
    <property type="match status" value="1"/>
</dbReference>
<evidence type="ECO:0000256" key="1">
    <source>
        <dbReference type="ARBA" id="ARBA00022737"/>
    </source>
</evidence>
<name>A0A831RP30_9GAMM</name>
<proteinExistence type="predicted"/>
<keyword evidence="2" id="KW-0732">Signal</keyword>
<dbReference type="InterPro" id="IPR011050">
    <property type="entry name" value="Pectin_lyase_fold/virulence"/>
</dbReference>
<gene>
    <name evidence="4" type="primary">nosD</name>
    <name evidence="4" type="ORF">ENI96_08075</name>
</gene>
<dbReference type="InterPro" id="IPR012334">
    <property type="entry name" value="Pectin_lyas_fold"/>
</dbReference>
<dbReference type="InterPro" id="IPR006633">
    <property type="entry name" value="Carb-bd_sugar_hydrolysis-dom"/>
</dbReference>